<dbReference type="AlphaFoldDB" id="A0AAE3G384"/>
<evidence type="ECO:0000313" key="2">
    <source>
        <dbReference type="Proteomes" id="UP001205843"/>
    </source>
</evidence>
<reference evidence="1" key="1">
    <citation type="submission" date="2022-03" db="EMBL/GenBank/DDBJ databases">
        <title>Genomic Encyclopedia of Type Strains, Phase III (KMG-III): the genomes of soil and plant-associated and newly described type strains.</title>
        <authorList>
            <person name="Whitman W."/>
        </authorList>
    </citation>
    <scope>NUCLEOTIDE SEQUENCE</scope>
    <source>
        <strain evidence="1">ANL 6-2</strain>
    </source>
</reference>
<dbReference type="EMBL" id="JALJXV010000004">
    <property type="protein sequence ID" value="MCP1674995.1"/>
    <property type="molecule type" value="Genomic_DNA"/>
</dbReference>
<dbReference type="Proteomes" id="UP001205843">
    <property type="component" value="Unassembled WGS sequence"/>
</dbReference>
<gene>
    <name evidence="1" type="ORF">J2T57_002133</name>
</gene>
<name>A0AAE3G384_9GAMM</name>
<keyword evidence="2" id="KW-1185">Reference proteome</keyword>
<comment type="caution">
    <text evidence="1">The sequence shown here is derived from an EMBL/GenBank/DDBJ whole genome shotgun (WGS) entry which is preliminary data.</text>
</comment>
<protein>
    <submittedName>
        <fullName evidence="1">Uncharacterized protein</fullName>
    </submittedName>
</protein>
<proteinExistence type="predicted"/>
<accession>A0AAE3G384</accession>
<sequence length="88" mass="9481">MATDKNKPDDPTVLTDVICPGDRLKPLGLWLPLSEQAADSGSAPETEGWGQRVPAELRPVAGSLVDEVAARVRGHVGRRQPQDRDEPS</sequence>
<organism evidence="1 2">
    <name type="scientific">Natronocella acetinitrilica</name>
    <dbReference type="NCBI Taxonomy" id="414046"/>
    <lineage>
        <taxon>Bacteria</taxon>
        <taxon>Pseudomonadati</taxon>
        <taxon>Pseudomonadota</taxon>
        <taxon>Gammaproteobacteria</taxon>
        <taxon>Chromatiales</taxon>
        <taxon>Ectothiorhodospiraceae</taxon>
        <taxon>Natronocella</taxon>
    </lineage>
</organism>
<dbReference type="RefSeq" id="WP_253477727.1">
    <property type="nucleotide sequence ID" value="NZ_JALJXV010000004.1"/>
</dbReference>
<evidence type="ECO:0000313" key="1">
    <source>
        <dbReference type="EMBL" id="MCP1674995.1"/>
    </source>
</evidence>